<dbReference type="EMBL" id="CP021330">
    <property type="protein sequence ID" value="AVX04529.1"/>
    <property type="molecule type" value="Genomic_DNA"/>
</dbReference>
<organism evidence="3 4">
    <name type="scientific">Maritalea myrionectae</name>
    <dbReference type="NCBI Taxonomy" id="454601"/>
    <lineage>
        <taxon>Bacteria</taxon>
        <taxon>Pseudomonadati</taxon>
        <taxon>Pseudomonadota</taxon>
        <taxon>Alphaproteobacteria</taxon>
        <taxon>Hyphomicrobiales</taxon>
        <taxon>Devosiaceae</taxon>
        <taxon>Maritalea</taxon>
    </lineage>
</organism>
<evidence type="ECO:0000259" key="2">
    <source>
        <dbReference type="Pfam" id="PF01458"/>
    </source>
</evidence>
<evidence type="ECO:0000313" key="4">
    <source>
        <dbReference type="Proteomes" id="UP000258927"/>
    </source>
</evidence>
<dbReference type="PANTHER" id="PTHR43575:SF1">
    <property type="entry name" value="PROTEIN ABCI7, CHLOROPLASTIC"/>
    <property type="match status" value="1"/>
</dbReference>
<keyword evidence="4" id="KW-1185">Reference proteome</keyword>
<proteinExistence type="predicted"/>
<dbReference type="InterPro" id="IPR011542">
    <property type="entry name" value="SUF_FeS_clus_asmbl_SufD"/>
</dbReference>
<dbReference type="Proteomes" id="UP000258927">
    <property type="component" value="Chromosome"/>
</dbReference>
<sequence>MEQHIVKLTDAENQLADLLQAAGAADAKAALTEHGLPHRRIEEYHYTDLRTLLRDVPAELAKANDDLPSEQFDGFSRVVIVNGKLVHADAIDGVEIKSVDVAKKVGDDQIINLMDGFAQSQIEISISKSLDKPIHIAQVHAGMDSVAASKLKVTSADGVEATIIETFEGQNDRGLRFADCAMDVAANANLLHLQLDQNATGARQFVQNCYDLHEKANLRTFVTHANFQLGRTDVKAEFKGEGAHADFAGLTLLMDKQHGDFTLNVNHAVPNTTSTESFKSIVRDRAKAIFQGKIIVAPDAQKTDAQMMSQGLLLSERAEVLVKPELEIFADDVLCAHGATCGELDADALFYLMSRGISRAEAESMLIKAFLAELFDEIEDEQIHAKLENRVDAWLAATE</sequence>
<feature type="coiled-coil region" evidence="1">
    <location>
        <begin position="1"/>
        <end position="28"/>
    </location>
</feature>
<dbReference type="NCBIfam" id="TIGR01981">
    <property type="entry name" value="sufD"/>
    <property type="match status" value="1"/>
</dbReference>
<keyword evidence="1" id="KW-0175">Coiled coil</keyword>
<accession>A0A2R4MF81</accession>
<reference evidence="3 4" key="1">
    <citation type="submission" date="2017-05" db="EMBL/GenBank/DDBJ databases">
        <title>Genome Analysis of Maritalea myrionectae HL2708#5.</title>
        <authorList>
            <consortium name="Cotde Inc.-PKNU"/>
            <person name="Jang D."/>
            <person name="Oh H.-M."/>
        </authorList>
    </citation>
    <scope>NUCLEOTIDE SEQUENCE [LARGE SCALE GENOMIC DNA]</scope>
    <source>
        <strain evidence="3 4">HL2708#5</strain>
    </source>
</reference>
<dbReference type="RefSeq" id="WP_117395771.1">
    <property type="nucleotide sequence ID" value="NZ_CP021330.1"/>
</dbReference>
<dbReference type="InterPro" id="IPR055346">
    <property type="entry name" value="Fe-S_cluster_assembly_SufBD"/>
</dbReference>
<dbReference type="PANTHER" id="PTHR43575">
    <property type="entry name" value="PROTEIN ABCI7, CHLOROPLASTIC"/>
    <property type="match status" value="1"/>
</dbReference>
<dbReference type="InterPro" id="IPR037284">
    <property type="entry name" value="SUF_FeS_clus_asmbl_SufBD_sf"/>
</dbReference>
<name>A0A2R4MF81_9HYPH</name>
<gene>
    <name evidence="3" type="ORF">MXMO3_02005</name>
</gene>
<dbReference type="Pfam" id="PF01458">
    <property type="entry name" value="SUFBD_core"/>
    <property type="match status" value="1"/>
</dbReference>
<dbReference type="AlphaFoldDB" id="A0A2R4MF81"/>
<evidence type="ECO:0000313" key="3">
    <source>
        <dbReference type="EMBL" id="AVX04529.1"/>
    </source>
</evidence>
<dbReference type="GO" id="GO:0016226">
    <property type="term" value="P:iron-sulfur cluster assembly"/>
    <property type="evidence" value="ECO:0007669"/>
    <property type="project" value="InterPro"/>
</dbReference>
<protein>
    <submittedName>
        <fullName evidence="3">FeS cluster assembly protein SufD</fullName>
    </submittedName>
</protein>
<dbReference type="STRING" id="1122213.GCA_000423365_02304"/>
<dbReference type="SUPFAM" id="SSF101960">
    <property type="entry name" value="Stabilizer of iron transporter SufD"/>
    <property type="match status" value="1"/>
</dbReference>
<feature type="domain" description="SUF system FeS cluster assembly SufBD core" evidence="2">
    <location>
        <begin position="145"/>
        <end position="370"/>
    </location>
</feature>
<dbReference type="InterPro" id="IPR000825">
    <property type="entry name" value="SUF_FeS_clus_asmbl_SufBD_core"/>
</dbReference>
<dbReference type="KEGG" id="mmyr:MXMO3_02005"/>
<evidence type="ECO:0000256" key="1">
    <source>
        <dbReference type="SAM" id="Coils"/>
    </source>
</evidence>